<comment type="caution">
    <text evidence="1">The sequence shown here is derived from an EMBL/GenBank/DDBJ whole genome shotgun (WGS) entry which is preliminary data.</text>
</comment>
<name>A0A645D6F6_9ZZZZ</name>
<accession>A0A645D6F6</accession>
<organism evidence="1">
    <name type="scientific">bioreactor metagenome</name>
    <dbReference type="NCBI Taxonomy" id="1076179"/>
    <lineage>
        <taxon>unclassified sequences</taxon>
        <taxon>metagenomes</taxon>
        <taxon>ecological metagenomes</taxon>
    </lineage>
</organism>
<dbReference type="AlphaFoldDB" id="A0A645D6F6"/>
<proteinExistence type="predicted"/>
<protein>
    <recommendedName>
        <fullName evidence="2">DUF2225 domain-containing protein</fullName>
    </recommendedName>
</protein>
<evidence type="ECO:0000313" key="1">
    <source>
        <dbReference type="EMBL" id="MPM84789.1"/>
    </source>
</evidence>
<dbReference type="Pfam" id="PF09986">
    <property type="entry name" value="DUF2225"/>
    <property type="match status" value="1"/>
</dbReference>
<reference evidence="1" key="1">
    <citation type="submission" date="2019-08" db="EMBL/GenBank/DDBJ databases">
        <authorList>
            <person name="Kucharzyk K."/>
            <person name="Murdoch R.W."/>
            <person name="Higgins S."/>
            <person name="Loffler F."/>
        </authorList>
    </citation>
    <scope>NUCLEOTIDE SEQUENCE</scope>
</reference>
<dbReference type="InterPro" id="IPR018708">
    <property type="entry name" value="DUF2225"/>
</dbReference>
<gene>
    <name evidence="1" type="ORF">SDC9_131865</name>
</gene>
<dbReference type="EMBL" id="VSSQ01033259">
    <property type="protein sequence ID" value="MPM84789.1"/>
    <property type="molecule type" value="Genomic_DNA"/>
</dbReference>
<sequence>MLFLEKRAPYRYVACADTITLQINQCSFGGFLREEPELAYDLMRALCARVESFSPTEEPPEAQDPLSPAAASSALPAAPAIPERAASFSLFPEQHGTYRLPLQPEDRVFLMEKRYACPLCGHNFKTLKVKQSKLAVLSMEPDMRIRYKGVEPLYFDVVTCPECLFSALDAMFSNPDRLQKPLLQELRALRPEGISFGLELTTDSVFAGYYLALRCAPKSFLRPSFAQARLLLNLSRVYADCGDETMQRLTAEQALTAYMNTYENTNVTTEQLPHLCMVIGSLNAAKGDYTTAKKFFFEAKTSPYCPPNVKRQAEDRLYDLRMQASQA</sequence>
<evidence type="ECO:0008006" key="2">
    <source>
        <dbReference type="Google" id="ProtNLM"/>
    </source>
</evidence>